<dbReference type="Pfam" id="PF20684">
    <property type="entry name" value="Fung_rhodopsin"/>
    <property type="match status" value="1"/>
</dbReference>
<keyword evidence="3 7" id="KW-1133">Transmembrane helix</keyword>
<evidence type="ECO:0000256" key="5">
    <source>
        <dbReference type="ARBA" id="ARBA00038359"/>
    </source>
</evidence>
<dbReference type="InterPro" id="IPR052337">
    <property type="entry name" value="SAT4-like"/>
</dbReference>
<accession>A0AAN6X753</accession>
<keyword evidence="4 7" id="KW-0472">Membrane</keyword>
<feature type="transmembrane region" description="Helical" evidence="7">
    <location>
        <begin position="225"/>
        <end position="244"/>
    </location>
</feature>
<reference evidence="9" key="2">
    <citation type="submission" date="2023-05" db="EMBL/GenBank/DDBJ databases">
        <authorList>
            <consortium name="Lawrence Berkeley National Laboratory"/>
            <person name="Steindorff A."/>
            <person name="Hensen N."/>
            <person name="Bonometti L."/>
            <person name="Westerberg I."/>
            <person name="Brannstrom I.O."/>
            <person name="Guillou S."/>
            <person name="Cros-Aarteil S."/>
            <person name="Calhoun S."/>
            <person name="Haridas S."/>
            <person name="Kuo A."/>
            <person name="Mondo S."/>
            <person name="Pangilinan J."/>
            <person name="Riley R."/>
            <person name="Labutti K."/>
            <person name="Andreopoulos B."/>
            <person name="Lipzen A."/>
            <person name="Chen C."/>
            <person name="Yanf M."/>
            <person name="Daum C."/>
            <person name="Ng V."/>
            <person name="Clum A."/>
            <person name="Ohm R."/>
            <person name="Martin F."/>
            <person name="Silar P."/>
            <person name="Natvig D."/>
            <person name="Lalanne C."/>
            <person name="Gautier V."/>
            <person name="Ament-Velasquez S.L."/>
            <person name="Kruys A."/>
            <person name="Hutchinson M.I."/>
            <person name="Powell A.J."/>
            <person name="Barry K."/>
            <person name="Miller A.N."/>
            <person name="Grigoriev I.V."/>
            <person name="Debuchy R."/>
            <person name="Gladieux P."/>
            <person name="Thoren M.H."/>
            <person name="Johannesson H."/>
        </authorList>
    </citation>
    <scope>NUCLEOTIDE SEQUENCE</scope>
    <source>
        <strain evidence="9">CBS 315.58</strain>
    </source>
</reference>
<evidence type="ECO:0000256" key="6">
    <source>
        <dbReference type="SAM" id="MobiDB-lite"/>
    </source>
</evidence>
<gene>
    <name evidence="9" type="ORF">QBC40DRAFT_237646</name>
</gene>
<sequence>MASQIGMTEPGHTKFNLTFPLVVQPSDSNITPPSTTESTPTAAATGPAPSSIIPGILFGILTPHIVCTLFLLSRLFSRLVVLKKWFWWEDSLILASFLFSTAVCTVYGIAAKGYYRSGSHHSDSSYTLRTYLALIFYQLSLCLTKLSIVAFYLRIFSGCYTTRRLRLLCVLTVGFILCYGIPLLFVSIFQCHPLPGLFFGHPVGQGGTVPYCFDFKPLLVASTSLHTATDAWLIVLIIPVVVRLPRSQIPPRQKTMLGVVLSLGVFVIAASLTRLQLSLRTEGYIHGHRHVDGGSSDDEDEGVEVANTLAFFCMTVLELDVAVICACAPTLRPLLRRLWPRILGDNHNQQRGREGASVTSDDDESLDLRSVRVVQGKGTESKSGSVTDLYFAGSGVVQQPPALLISSHRTPHTTTLSLRSFMSGLAPPKSRGKGAEGAEQRGLLREDFTTHSMMGEGTPNRTGSVGFEGYYDQYVGYDPAYQPGWEQTPEKKKKNRRNSARCYSGRWLDSQESFVLGLNDPNSPSRLTPVDRGVSGGDKV</sequence>
<keyword evidence="2 7" id="KW-0812">Transmembrane</keyword>
<dbReference type="Proteomes" id="UP001303160">
    <property type="component" value="Unassembled WGS sequence"/>
</dbReference>
<reference evidence="9" key="1">
    <citation type="journal article" date="2023" name="Mol. Phylogenet. Evol.">
        <title>Genome-scale phylogeny and comparative genomics of the fungal order Sordariales.</title>
        <authorList>
            <person name="Hensen N."/>
            <person name="Bonometti L."/>
            <person name="Westerberg I."/>
            <person name="Brannstrom I.O."/>
            <person name="Guillou S."/>
            <person name="Cros-Aarteil S."/>
            <person name="Calhoun S."/>
            <person name="Haridas S."/>
            <person name="Kuo A."/>
            <person name="Mondo S."/>
            <person name="Pangilinan J."/>
            <person name="Riley R."/>
            <person name="LaButti K."/>
            <person name="Andreopoulos B."/>
            <person name="Lipzen A."/>
            <person name="Chen C."/>
            <person name="Yan M."/>
            <person name="Daum C."/>
            <person name="Ng V."/>
            <person name="Clum A."/>
            <person name="Steindorff A."/>
            <person name="Ohm R.A."/>
            <person name="Martin F."/>
            <person name="Silar P."/>
            <person name="Natvig D.O."/>
            <person name="Lalanne C."/>
            <person name="Gautier V."/>
            <person name="Ament-Velasquez S.L."/>
            <person name="Kruys A."/>
            <person name="Hutchinson M.I."/>
            <person name="Powell A.J."/>
            <person name="Barry K."/>
            <person name="Miller A.N."/>
            <person name="Grigoriev I.V."/>
            <person name="Debuchy R."/>
            <person name="Gladieux P."/>
            <person name="Hiltunen Thoren M."/>
            <person name="Johannesson H."/>
        </authorList>
    </citation>
    <scope>NUCLEOTIDE SEQUENCE</scope>
    <source>
        <strain evidence="9">CBS 315.58</strain>
    </source>
</reference>
<feature type="region of interest" description="Disordered" evidence="6">
    <location>
        <begin position="516"/>
        <end position="540"/>
    </location>
</feature>
<evidence type="ECO:0000313" key="10">
    <source>
        <dbReference type="Proteomes" id="UP001303160"/>
    </source>
</evidence>
<feature type="transmembrane region" description="Helical" evidence="7">
    <location>
        <begin position="165"/>
        <end position="189"/>
    </location>
</feature>
<evidence type="ECO:0000256" key="4">
    <source>
        <dbReference type="ARBA" id="ARBA00023136"/>
    </source>
</evidence>
<evidence type="ECO:0000256" key="1">
    <source>
        <dbReference type="ARBA" id="ARBA00004141"/>
    </source>
</evidence>
<comment type="caution">
    <text evidence="9">The sequence shown here is derived from an EMBL/GenBank/DDBJ whole genome shotgun (WGS) entry which is preliminary data.</text>
</comment>
<dbReference type="GO" id="GO:0016020">
    <property type="term" value="C:membrane"/>
    <property type="evidence" value="ECO:0007669"/>
    <property type="project" value="UniProtKB-SubCell"/>
</dbReference>
<evidence type="ECO:0000313" key="9">
    <source>
        <dbReference type="EMBL" id="KAK4194906.1"/>
    </source>
</evidence>
<evidence type="ECO:0000259" key="8">
    <source>
        <dbReference type="Pfam" id="PF20684"/>
    </source>
</evidence>
<name>A0AAN6X753_9PEZI</name>
<dbReference type="InterPro" id="IPR049326">
    <property type="entry name" value="Rhodopsin_dom_fungi"/>
</dbReference>
<feature type="transmembrane region" description="Helical" evidence="7">
    <location>
        <begin position="131"/>
        <end position="153"/>
    </location>
</feature>
<organism evidence="9 10">
    <name type="scientific">Triangularia verruculosa</name>
    <dbReference type="NCBI Taxonomy" id="2587418"/>
    <lineage>
        <taxon>Eukaryota</taxon>
        <taxon>Fungi</taxon>
        <taxon>Dikarya</taxon>
        <taxon>Ascomycota</taxon>
        <taxon>Pezizomycotina</taxon>
        <taxon>Sordariomycetes</taxon>
        <taxon>Sordariomycetidae</taxon>
        <taxon>Sordariales</taxon>
        <taxon>Podosporaceae</taxon>
        <taxon>Triangularia</taxon>
    </lineage>
</organism>
<protein>
    <recommendedName>
        <fullName evidence="8">Rhodopsin domain-containing protein</fullName>
    </recommendedName>
</protein>
<evidence type="ECO:0000256" key="2">
    <source>
        <dbReference type="ARBA" id="ARBA00022692"/>
    </source>
</evidence>
<feature type="domain" description="Rhodopsin" evidence="8">
    <location>
        <begin position="74"/>
        <end position="337"/>
    </location>
</feature>
<comment type="similarity">
    <text evidence="5">Belongs to the SAT4 family.</text>
</comment>
<feature type="transmembrane region" description="Helical" evidence="7">
    <location>
        <begin position="256"/>
        <end position="277"/>
    </location>
</feature>
<proteinExistence type="inferred from homology"/>
<dbReference type="AlphaFoldDB" id="A0AAN6X753"/>
<feature type="transmembrane region" description="Helical" evidence="7">
    <location>
        <begin position="92"/>
        <end position="111"/>
    </location>
</feature>
<evidence type="ECO:0000256" key="7">
    <source>
        <dbReference type="SAM" id="Phobius"/>
    </source>
</evidence>
<dbReference type="PANTHER" id="PTHR33048">
    <property type="entry name" value="PTH11-LIKE INTEGRAL MEMBRANE PROTEIN (AFU_ORTHOLOGUE AFUA_5G11245)"/>
    <property type="match status" value="1"/>
</dbReference>
<keyword evidence="10" id="KW-1185">Reference proteome</keyword>
<feature type="transmembrane region" description="Helical" evidence="7">
    <location>
        <begin position="52"/>
        <end position="72"/>
    </location>
</feature>
<comment type="subcellular location">
    <subcellularLocation>
        <location evidence="1">Membrane</location>
        <topology evidence="1">Multi-pass membrane protein</topology>
    </subcellularLocation>
</comment>
<dbReference type="PANTHER" id="PTHR33048:SF47">
    <property type="entry name" value="INTEGRAL MEMBRANE PROTEIN-RELATED"/>
    <property type="match status" value="1"/>
</dbReference>
<dbReference type="EMBL" id="MU864034">
    <property type="protein sequence ID" value="KAK4194906.1"/>
    <property type="molecule type" value="Genomic_DNA"/>
</dbReference>
<evidence type="ECO:0000256" key="3">
    <source>
        <dbReference type="ARBA" id="ARBA00022989"/>
    </source>
</evidence>